<evidence type="ECO:0000259" key="2">
    <source>
        <dbReference type="Pfam" id="PF07075"/>
    </source>
</evidence>
<dbReference type="PANTHER" id="PTHR42915">
    <property type="entry name" value="HYPOTHETICAL 460 KDA PROTEIN IN FEUA-SIGW INTERGENIC REGION [PRECURSOR]"/>
    <property type="match status" value="1"/>
</dbReference>
<dbReference type="Proteomes" id="UP001177120">
    <property type="component" value="Unassembled WGS sequence"/>
</dbReference>
<feature type="domain" description="Peptidoglycan beta-N-acetylmuramidase NamZ N-terminal" evidence="2">
    <location>
        <begin position="58"/>
        <end position="264"/>
    </location>
</feature>
<dbReference type="Pfam" id="PF07075">
    <property type="entry name" value="NamZ_N"/>
    <property type="match status" value="1"/>
</dbReference>
<dbReference type="PIRSF" id="PIRSF016719">
    <property type="entry name" value="UCP016719"/>
    <property type="match status" value="1"/>
</dbReference>
<feature type="domain" description="Peptidoglycan beta-N-acetylmuramidase NamZ C-terminal" evidence="3">
    <location>
        <begin position="269"/>
        <end position="423"/>
    </location>
</feature>
<dbReference type="InterPro" id="IPR008302">
    <property type="entry name" value="NamZ"/>
</dbReference>
<dbReference type="EMBL" id="JAFHAP010000014">
    <property type="protein sequence ID" value="MBN2910656.1"/>
    <property type="molecule type" value="Genomic_DNA"/>
</dbReference>
<dbReference type="PANTHER" id="PTHR42915:SF1">
    <property type="entry name" value="PEPTIDOGLYCAN BETA-N-ACETYLMURAMIDASE NAMZ"/>
    <property type="match status" value="1"/>
</dbReference>
<proteinExistence type="predicted"/>
<evidence type="ECO:0000256" key="1">
    <source>
        <dbReference type="SAM" id="SignalP"/>
    </source>
</evidence>
<keyword evidence="1" id="KW-0732">Signal</keyword>
<name>A0ABS2WMI2_9BACL</name>
<reference evidence="4" key="1">
    <citation type="journal article" date="2024" name="Int. J. Syst. Evol. Microbiol.">
        <title>Polycladomyces zharkentensis sp. nov., a novel thermophilic cellulose- and starch-degrading member of the Bacillota from a geothermal aquifer in Kazakhstan.</title>
        <authorList>
            <person name="Mashzhan A."/>
            <person name="Kistaubayeva A."/>
            <person name="Javier-Lopez R."/>
            <person name="Bissenova U."/>
            <person name="Bissenbay A."/>
            <person name="Birkeland N.K."/>
        </authorList>
    </citation>
    <scope>NUCLEOTIDE SEQUENCE</scope>
    <source>
        <strain evidence="4">ZKZ2T</strain>
    </source>
</reference>
<protein>
    <submittedName>
        <fullName evidence="4">DUF1343 domain-containing protein</fullName>
    </submittedName>
</protein>
<accession>A0ABS2WMI2</accession>
<dbReference type="RefSeq" id="WP_205496776.1">
    <property type="nucleotide sequence ID" value="NZ_JAFHAP010000014.1"/>
</dbReference>
<dbReference type="InterPro" id="IPR048503">
    <property type="entry name" value="NamZ_C"/>
</dbReference>
<dbReference type="Gene3D" id="3.40.50.12170">
    <property type="entry name" value="Uncharacterised protein PF07075, DUF1343"/>
    <property type="match status" value="1"/>
</dbReference>
<dbReference type="Pfam" id="PF20732">
    <property type="entry name" value="NamZ_C"/>
    <property type="match status" value="1"/>
</dbReference>
<evidence type="ECO:0000313" key="5">
    <source>
        <dbReference type="Proteomes" id="UP001177120"/>
    </source>
</evidence>
<comment type="caution">
    <text evidence="4">The sequence shown here is derived from an EMBL/GenBank/DDBJ whole genome shotgun (WGS) entry which is preliminary data.</text>
</comment>
<feature type="chain" id="PRO_5046581116" evidence="1">
    <location>
        <begin position="26"/>
        <end position="431"/>
    </location>
</feature>
<dbReference type="Gene3D" id="3.90.1150.140">
    <property type="match status" value="1"/>
</dbReference>
<keyword evidence="5" id="KW-1185">Reference proteome</keyword>
<evidence type="ECO:0000313" key="4">
    <source>
        <dbReference type="EMBL" id="MBN2910656.1"/>
    </source>
</evidence>
<sequence>MHVKRWLSMAMIGLLSLGMMGSEVADGAESLTSHHRGHVKTGLEILLEHPESLAGKRVGLITNPTGMTRDYQHGLDAMLAKGIRVVKVYGPEHGVRGTEQAGQTPGSFVDPRTGLPFVNLYGKTPDEMVPLFDGVDVLVFDIQDVGTRFYTYIYTMAYAMEAAAKADIPFIVLDRPNPIGGEKVEGPVLAPAYRSFVGLFPIPLRHGMTVGELAQLFNGEFLPEETGGKRARLTVIRMKGWTRNQWYDQTGLPWVPPSPNMPTLDTATVYPGMGLIEGTNLSEGRGTTRPFELIGAPYIEGWKLADALNRANLPGVSFREAYFTPTFSKYTGKTVGGVQVYVEDPRTFDPVLTGLTLIQTVKQLYPDQFAWRETQEPYWIDKLTGTDQVRKQIDAGVPAREIAAQWKKGLESFRQMRSKYLLYPPHDPNID</sequence>
<dbReference type="InterPro" id="IPR048502">
    <property type="entry name" value="NamZ_N"/>
</dbReference>
<feature type="signal peptide" evidence="1">
    <location>
        <begin position="1"/>
        <end position="25"/>
    </location>
</feature>
<evidence type="ECO:0000259" key="3">
    <source>
        <dbReference type="Pfam" id="PF20732"/>
    </source>
</evidence>
<organism evidence="4 5">
    <name type="scientific">Polycladomyces zharkentensis</name>
    <dbReference type="NCBI Taxonomy" id="2807616"/>
    <lineage>
        <taxon>Bacteria</taxon>
        <taxon>Bacillati</taxon>
        <taxon>Bacillota</taxon>
        <taxon>Bacilli</taxon>
        <taxon>Bacillales</taxon>
        <taxon>Thermoactinomycetaceae</taxon>
        <taxon>Polycladomyces</taxon>
    </lineage>
</organism>
<gene>
    <name evidence="4" type="ORF">JQC72_14235</name>
</gene>